<dbReference type="AlphaFoldDB" id="A0A1L8CP07"/>
<dbReference type="InterPro" id="IPR012348">
    <property type="entry name" value="RNR-like"/>
</dbReference>
<reference evidence="2 3" key="1">
    <citation type="journal article" date="2017" name="Arch. Microbiol.">
        <title>Mariprofundus micogutta sp. nov., a novel iron-oxidizing zetaproteobacterium isolated from a deep-sea hydrothermal field at the Bayonnaise knoll of the Izu-Ogasawara arc, and a description of Mariprofundales ord. nov. and Zetaproteobacteria classis nov.</title>
        <authorList>
            <person name="Makita H."/>
            <person name="Tanaka E."/>
            <person name="Mitsunobu S."/>
            <person name="Miyazaki M."/>
            <person name="Nunoura T."/>
            <person name="Uematsu K."/>
            <person name="Takaki Y."/>
            <person name="Nishi S."/>
            <person name="Shimamura S."/>
            <person name="Takai K."/>
        </authorList>
    </citation>
    <scope>NUCLEOTIDE SEQUENCE [LARGE SCALE GENOMIC DNA]</scope>
    <source>
        <strain evidence="2 3">ET2</strain>
    </source>
</reference>
<proteinExistence type="predicted"/>
<evidence type="ECO:0000313" key="3">
    <source>
        <dbReference type="Proteomes" id="UP000231632"/>
    </source>
</evidence>
<dbReference type="EMBL" id="BDFD01000013">
    <property type="protein sequence ID" value="GAV20634.1"/>
    <property type="molecule type" value="Genomic_DNA"/>
</dbReference>
<protein>
    <submittedName>
        <fullName evidence="2">Copper-transporting P-type ATPase</fullName>
    </submittedName>
</protein>
<evidence type="ECO:0000313" key="2">
    <source>
        <dbReference type="EMBL" id="GAV20634.1"/>
    </source>
</evidence>
<dbReference type="SMART" id="SM00746">
    <property type="entry name" value="TRASH"/>
    <property type="match status" value="1"/>
</dbReference>
<dbReference type="RefSeq" id="WP_072659947.1">
    <property type="nucleotide sequence ID" value="NZ_BDFD01000013.1"/>
</dbReference>
<dbReference type="OrthoDB" id="8521924at2"/>
<feature type="domain" description="TRASH" evidence="1">
    <location>
        <begin position="12"/>
        <end position="50"/>
    </location>
</feature>
<dbReference type="Pfam" id="PF04945">
    <property type="entry name" value="YHS"/>
    <property type="match status" value="1"/>
</dbReference>
<accession>A0A1L8CP07</accession>
<comment type="caution">
    <text evidence="2">The sequence shown here is derived from an EMBL/GenBank/DDBJ whole genome shotgun (WGS) entry which is preliminary data.</text>
</comment>
<sequence length="63" mass="7474">MKTQHKERNFNDPVCGMEVSRMSAIDELVYQGKTNYFCAGTCRQAFEKEPEKYLRHHRQHGIK</sequence>
<keyword evidence="3" id="KW-1185">Reference proteome</keyword>
<dbReference type="InterPro" id="IPR009078">
    <property type="entry name" value="Ferritin-like_SF"/>
</dbReference>
<dbReference type="Proteomes" id="UP000231632">
    <property type="component" value="Unassembled WGS sequence"/>
</dbReference>
<organism evidence="2 3">
    <name type="scientific">Mariprofundus micogutta</name>
    <dbReference type="NCBI Taxonomy" id="1921010"/>
    <lineage>
        <taxon>Bacteria</taxon>
        <taxon>Pseudomonadati</taxon>
        <taxon>Pseudomonadota</taxon>
        <taxon>Candidatius Mariprofundia</taxon>
        <taxon>Mariprofundales</taxon>
        <taxon>Mariprofundaceae</taxon>
        <taxon>Mariprofundus</taxon>
    </lineage>
</organism>
<dbReference type="SUPFAM" id="SSF47240">
    <property type="entry name" value="Ferritin-like"/>
    <property type="match status" value="1"/>
</dbReference>
<dbReference type="InterPro" id="IPR011017">
    <property type="entry name" value="TRASH_dom"/>
</dbReference>
<evidence type="ECO:0000259" key="1">
    <source>
        <dbReference type="SMART" id="SM00746"/>
    </source>
</evidence>
<dbReference type="Gene3D" id="1.10.620.20">
    <property type="entry name" value="Ribonucleotide Reductase, subunit A"/>
    <property type="match status" value="1"/>
</dbReference>
<dbReference type="GO" id="GO:0016491">
    <property type="term" value="F:oxidoreductase activity"/>
    <property type="evidence" value="ECO:0007669"/>
    <property type="project" value="InterPro"/>
</dbReference>
<dbReference type="STRING" id="1921010.MMIC_P1606"/>
<dbReference type="InterPro" id="IPR007029">
    <property type="entry name" value="YHS_dom"/>
</dbReference>
<gene>
    <name evidence="2" type="ORF">MMIC_P1606</name>
</gene>
<name>A0A1L8CP07_9PROT</name>